<evidence type="ECO:0000313" key="1">
    <source>
        <dbReference type="EMBL" id="KKW47457.1"/>
    </source>
</evidence>
<name>A0A0G2B0P0_9BACT</name>
<gene>
    <name evidence="1" type="ORF">UY98_C0012G0019</name>
</gene>
<sequence>GTQFHPEKSAEWGMKILDNFCRLSR</sequence>
<evidence type="ECO:0000313" key="2">
    <source>
        <dbReference type="Proteomes" id="UP000034789"/>
    </source>
</evidence>
<reference evidence="1 2" key="1">
    <citation type="journal article" date="2015" name="Nature">
        <title>rRNA introns, odd ribosomes, and small enigmatic genomes across a large radiation of phyla.</title>
        <authorList>
            <person name="Brown C.T."/>
            <person name="Hug L.A."/>
            <person name="Thomas B.C."/>
            <person name="Sharon I."/>
            <person name="Castelle C.J."/>
            <person name="Singh A."/>
            <person name="Wilkins M.J."/>
            <person name="Williams K.H."/>
            <person name="Banfield J.F."/>
        </authorList>
    </citation>
    <scope>NUCLEOTIDE SEQUENCE [LARGE SCALE GENOMIC DNA]</scope>
</reference>
<protein>
    <submittedName>
        <fullName evidence="1">Uncharacterized protein</fullName>
    </submittedName>
</protein>
<organism evidence="1 2">
    <name type="scientific">Candidatus Kaiserbacteria bacterium GW2011_GWA2_58_9</name>
    <dbReference type="NCBI Taxonomy" id="1618672"/>
    <lineage>
        <taxon>Bacteria</taxon>
        <taxon>Candidatus Kaiseribacteriota</taxon>
    </lineage>
</organism>
<dbReference type="Proteomes" id="UP000034789">
    <property type="component" value="Unassembled WGS sequence"/>
</dbReference>
<dbReference type="InterPro" id="IPR029062">
    <property type="entry name" value="Class_I_gatase-like"/>
</dbReference>
<dbReference type="PROSITE" id="PS51273">
    <property type="entry name" value="GATASE_TYPE_1"/>
    <property type="match status" value="1"/>
</dbReference>
<dbReference type="EMBL" id="LCSD01000012">
    <property type="protein sequence ID" value="KKW47457.1"/>
    <property type="molecule type" value="Genomic_DNA"/>
</dbReference>
<dbReference type="Gene3D" id="3.40.50.880">
    <property type="match status" value="1"/>
</dbReference>
<dbReference type="SUPFAM" id="SSF52317">
    <property type="entry name" value="Class I glutamine amidotransferase-like"/>
    <property type="match status" value="1"/>
</dbReference>
<accession>A0A0G2B0P0</accession>
<comment type="caution">
    <text evidence="1">The sequence shown here is derived from an EMBL/GenBank/DDBJ whole genome shotgun (WGS) entry which is preliminary data.</text>
</comment>
<dbReference type="AlphaFoldDB" id="A0A0G2B0P0"/>
<feature type="non-terminal residue" evidence="1">
    <location>
        <position position="1"/>
    </location>
</feature>
<proteinExistence type="predicted"/>